<dbReference type="AlphaFoldDB" id="A0A2S9YP45"/>
<evidence type="ECO:0008006" key="4">
    <source>
        <dbReference type="Google" id="ProtNLM"/>
    </source>
</evidence>
<feature type="signal peptide" evidence="1">
    <location>
        <begin position="1"/>
        <end position="21"/>
    </location>
</feature>
<gene>
    <name evidence="2" type="ORF">ENSA7_33980</name>
</gene>
<proteinExistence type="predicted"/>
<organism evidence="2 3">
    <name type="scientific">Enhygromyxa salina</name>
    <dbReference type="NCBI Taxonomy" id="215803"/>
    <lineage>
        <taxon>Bacteria</taxon>
        <taxon>Pseudomonadati</taxon>
        <taxon>Myxococcota</taxon>
        <taxon>Polyangia</taxon>
        <taxon>Nannocystales</taxon>
        <taxon>Nannocystaceae</taxon>
        <taxon>Enhygromyxa</taxon>
    </lineage>
</organism>
<keyword evidence="1" id="KW-0732">Signal</keyword>
<sequence>MRKILTVASLAAMLSVGFAHQANSANYVEYYRDNLFIGLAYHRVACLTNWSTIQSNQDYDGFTHQRYCYSGANAASVPNGSWYDWNYATGKSQLDACGSSTNSKYNTPNYADRSNSCSYNVLMDCNSDCWIRNFSKCQGRQVSIASPCW</sequence>
<dbReference type="Proteomes" id="UP000238823">
    <property type="component" value="Unassembled WGS sequence"/>
</dbReference>
<protein>
    <recommendedName>
        <fullName evidence="4">Secreted protein</fullName>
    </recommendedName>
</protein>
<evidence type="ECO:0000313" key="2">
    <source>
        <dbReference type="EMBL" id="PRQ06860.1"/>
    </source>
</evidence>
<reference evidence="2 3" key="1">
    <citation type="submission" date="2018-03" db="EMBL/GenBank/DDBJ databases">
        <title>Draft Genome Sequences of the Obligatory Marine Myxobacteria Enhygromyxa salina SWB007.</title>
        <authorList>
            <person name="Poehlein A."/>
            <person name="Moghaddam J.A."/>
            <person name="Harms H."/>
            <person name="Alanjari M."/>
            <person name="Koenig G.M."/>
            <person name="Daniel R."/>
            <person name="Schaeberle T.F."/>
        </authorList>
    </citation>
    <scope>NUCLEOTIDE SEQUENCE [LARGE SCALE GENOMIC DNA]</scope>
    <source>
        <strain evidence="2 3">SWB007</strain>
    </source>
</reference>
<accession>A0A2S9YP45</accession>
<evidence type="ECO:0000313" key="3">
    <source>
        <dbReference type="Proteomes" id="UP000238823"/>
    </source>
</evidence>
<name>A0A2S9YP45_9BACT</name>
<dbReference type="EMBL" id="PVNL01000064">
    <property type="protein sequence ID" value="PRQ06860.1"/>
    <property type="molecule type" value="Genomic_DNA"/>
</dbReference>
<evidence type="ECO:0000256" key="1">
    <source>
        <dbReference type="SAM" id="SignalP"/>
    </source>
</evidence>
<comment type="caution">
    <text evidence="2">The sequence shown here is derived from an EMBL/GenBank/DDBJ whole genome shotgun (WGS) entry which is preliminary data.</text>
</comment>
<feature type="chain" id="PRO_5015729541" description="Secreted protein" evidence="1">
    <location>
        <begin position="22"/>
        <end position="149"/>
    </location>
</feature>